<keyword evidence="2" id="KW-1185">Reference proteome</keyword>
<proteinExistence type="predicted"/>
<organism evidence="1 2">
    <name type="scientific">Brachionus plicatilis</name>
    <name type="common">Marine rotifer</name>
    <name type="synonym">Brachionus muelleri</name>
    <dbReference type="NCBI Taxonomy" id="10195"/>
    <lineage>
        <taxon>Eukaryota</taxon>
        <taxon>Metazoa</taxon>
        <taxon>Spiralia</taxon>
        <taxon>Gnathifera</taxon>
        <taxon>Rotifera</taxon>
        <taxon>Eurotatoria</taxon>
        <taxon>Monogononta</taxon>
        <taxon>Pseudotrocha</taxon>
        <taxon>Ploima</taxon>
        <taxon>Brachionidae</taxon>
        <taxon>Brachionus</taxon>
    </lineage>
</organism>
<evidence type="ECO:0000313" key="2">
    <source>
        <dbReference type="Proteomes" id="UP000276133"/>
    </source>
</evidence>
<gene>
    <name evidence="1" type="ORF">BpHYR1_035821</name>
</gene>
<sequence length="82" mass="9607">MSTCTFKNKDECGYGLYCLYDSSGLSKCLCSNERYWNTETNYCEEKILRSASIFDKFEYLRLEKMILDLVSTSSIFCVHNRP</sequence>
<name>A0A3M7SFU5_BRAPC</name>
<evidence type="ECO:0000313" key="1">
    <source>
        <dbReference type="EMBL" id="RNA34507.1"/>
    </source>
</evidence>
<dbReference type="AlphaFoldDB" id="A0A3M7SFU5"/>
<dbReference type="EMBL" id="REGN01001465">
    <property type="protein sequence ID" value="RNA34507.1"/>
    <property type="molecule type" value="Genomic_DNA"/>
</dbReference>
<reference evidence="1 2" key="1">
    <citation type="journal article" date="2018" name="Sci. Rep.">
        <title>Genomic signatures of local adaptation to the degree of environmental predictability in rotifers.</title>
        <authorList>
            <person name="Franch-Gras L."/>
            <person name="Hahn C."/>
            <person name="Garcia-Roger E.M."/>
            <person name="Carmona M.J."/>
            <person name="Serra M."/>
            <person name="Gomez A."/>
        </authorList>
    </citation>
    <scope>NUCLEOTIDE SEQUENCE [LARGE SCALE GENOMIC DNA]</scope>
    <source>
        <strain evidence="1">HYR1</strain>
    </source>
</reference>
<dbReference type="Proteomes" id="UP000276133">
    <property type="component" value="Unassembled WGS sequence"/>
</dbReference>
<accession>A0A3M7SFU5</accession>
<protein>
    <submittedName>
        <fullName evidence="1">Uncharacterized protein</fullName>
    </submittedName>
</protein>
<comment type="caution">
    <text evidence="1">The sequence shown here is derived from an EMBL/GenBank/DDBJ whole genome shotgun (WGS) entry which is preliminary data.</text>
</comment>